<dbReference type="Gramene" id="MELO3C011148.2.1">
    <property type="protein sequence ID" value="MELO3C011148.2.1"/>
    <property type="gene ID" value="MELO3C011148.2"/>
</dbReference>
<evidence type="ECO:0000256" key="4">
    <source>
        <dbReference type="ARBA" id="ARBA00022989"/>
    </source>
</evidence>
<evidence type="ECO:0008006" key="9">
    <source>
        <dbReference type="Google" id="ProtNLM"/>
    </source>
</evidence>
<dbReference type="GO" id="GO:0016020">
    <property type="term" value="C:membrane"/>
    <property type="evidence" value="ECO:0007669"/>
    <property type="project" value="UniProtKB-SubCell"/>
</dbReference>
<reference evidence="8" key="1">
    <citation type="submission" date="2023-03" db="UniProtKB">
        <authorList>
            <consortium name="EnsemblPlants"/>
        </authorList>
    </citation>
    <scope>IDENTIFICATION</scope>
</reference>
<dbReference type="Gene3D" id="1.20.1250.20">
    <property type="entry name" value="MFS general substrate transporter like domains"/>
    <property type="match status" value="1"/>
</dbReference>
<evidence type="ECO:0000256" key="3">
    <source>
        <dbReference type="ARBA" id="ARBA00022692"/>
    </source>
</evidence>
<feature type="transmembrane region" description="Helical" evidence="7">
    <location>
        <begin position="398"/>
        <end position="416"/>
    </location>
</feature>
<proteinExistence type="inferred from homology"/>
<feature type="compositionally biased region" description="Basic and acidic residues" evidence="6">
    <location>
        <begin position="588"/>
        <end position="606"/>
    </location>
</feature>
<feature type="transmembrane region" description="Helical" evidence="7">
    <location>
        <begin position="437"/>
        <end position="454"/>
    </location>
</feature>
<feature type="transmembrane region" description="Helical" evidence="7">
    <location>
        <begin position="237"/>
        <end position="258"/>
    </location>
</feature>
<evidence type="ECO:0000256" key="1">
    <source>
        <dbReference type="ARBA" id="ARBA00004141"/>
    </source>
</evidence>
<keyword evidence="5 7" id="KW-0472">Membrane</keyword>
<keyword evidence="4 7" id="KW-1133">Transmembrane helix</keyword>
<keyword evidence="3 7" id="KW-0812">Transmembrane</keyword>
<dbReference type="InterPro" id="IPR036259">
    <property type="entry name" value="MFS_trans_sf"/>
</dbReference>
<feature type="transmembrane region" description="Helical" evidence="7">
    <location>
        <begin position="357"/>
        <end position="378"/>
    </location>
</feature>
<feature type="transmembrane region" description="Helical" evidence="7">
    <location>
        <begin position="170"/>
        <end position="190"/>
    </location>
</feature>
<protein>
    <recommendedName>
        <fullName evidence="9">Protein NRT1/ PTR FAMILY 1.2-like</fullName>
    </recommendedName>
</protein>
<comment type="subcellular location">
    <subcellularLocation>
        <location evidence="1">Membrane</location>
        <topology evidence="1">Multi-pass membrane protein</topology>
    </subcellularLocation>
</comment>
<feature type="transmembrane region" description="Helical" evidence="7">
    <location>
        <begin position="562"/>
        <end position="580"/>
    </location>
</feature>
<evidence type="ECO:0000256" key="5">
    <source>
        <dbReference type="ARBA" id="ARBA00023136"/>
    </source>
</evidence>
<name>A0A9I9D0G7_CUCME</name>
<dbReference type="SUPFAM" id="SSF103473">
    <property type="entry name" value="MFS general substrate transporter"/>
    <property type="match status" value="1"/>
</dbReference>
<evidence type="ECO:0000256" key="6">
    <source>
        <dbReference type="SAM" id="MobiDB-lite"/>
    </source>
</evidence>
<feature type="transmembrane region" description="Helical" evidence="7">
    <location>
        <begin position="211"/>
        <end position="231"/>
    </location>
</feature>
<sequence length="606" mass="66435">MRWLTFLPKDKVKEISYVSETISKPLWPARIGDSNKRISPIADCSSSSSANGTIEKVASQGLMPSMILYLTEVYGMKSAQASNVIFLWSAATNFTPIVCAFLADSYFGRFPMVAAGSIFSFLERSNSDSDLRIGTIVLWLTAMIPQARPFCDEISGYCDAPSTPQLLLLYSSYAIISIGSGCVQASYIAFGADQLYRKNKSNSGILDSYFNTCYISAALGTLVGMSCIVYIQDRIGWGMGFGVPVALMLLATITFFLASPLYLKSMPSESWCAGLVQVVFAAYKKRHMQIPFVGTSEIYHQENGSSCALPSDKLRFFNKACIIRNSEEELTPDGKASNPWSLSTVEQVENLKALMRIIPLWSTGILVSASLNQSFYVLQVASMDRHLTSSFEVPAGSFSMMVLVLLIIWITLYDRLILPLASKCRGKPTRLSAKTRIGIGILCCTLSLAVSAIVESDRRALAIKEGFSDNPNAVVSMSAFWTLPRYILLGIEEGFSVIAQVEFFYNELPKAMSSVATSLLGLNSSVGNLAASFIMTTVDNLSEAVGGRSWVSSNINEGHSDYYYWLLFGLLFANFLYFLACSKSYGPSKEESAGRSSAEDYKNIVN</sequence>
<comment type="similarity">
    <text evidence="2">Belongs to the major facilitator superfamily. Proton-dependent oligopeptide transporter (POT/PTR) (TC 2.A.17) family.</text>
</comment>
<evidence type="ECO:0000313" key="8">
    <source>
        <dbReference type="EnsemblPlants" id="MELO3C011148.2.1"/>
    </source>
</evidence>
<dbReference type="GO" id="GO:0022857">
    <property type="term" value="F:transmembrane transporter activity"/>
    <property type="evidence" value="ECO:0007669"/>
    <property type="project" value="InterPro"/>
</dbReference>
<dbReference type="InterPro" id="IPR000109">
    <property type="entry name" value="POT_fam"/>
</dbReference>
<feature type="transmembrane region" description="Helical" evidence="7">
    <location>
        <begin position="84"/>
        <end position="103"/>
    </location>
</feature>
<dbReference type="EnsemblPlants" id="MELO3C011148.2.1">
    <property type="protein sequence ID" value="MELO3C011148.2.1"/>
    <property type="gene ID" value="MELO3C011148.2"/>
</dbReference>
<dbReference type="AlphaFoldDB" id="A0A9I9D0G7"/>
<dbReference type="Pfam" id="PF00854">
    <property type="entry name" value="PTR2"/>
    <property type="match status" value="1"/>
</dbReference>
<dbReference type="PANTHER" id="PTHR11654">
    <property type="entry name" value="OLIGOPEPTIDE TRANSPORTER-RELATED"/>
    <property type="match status" value="1"/>
</dbReference>
<organism evidence="8">
    <name type="scientific">Cucumis melo</name>
    <name type="common">Muskmelon</name>
    <dbReference type="NCBI Taxonomy" id="3656"/>
    <lineage>
        <taxon>Eukaryota</taxon>
        <taxon>Viridiplantae</taxon>
        <taxon>Streptophyta</taxon>
        <taxon>Embryophyta</taxon>
        <taxon>Tracheophyta</taxon>
        <taxon>Spermatophyta</taxon>
        <taxon>Magnoliopsida</taxon>
        <taxon>eudicotyledons</taxon>
        <taxon>Gunneridae</taxon>
        <taxon>Pentapetalae</taxon>
        <taxon>rosids</taxon>
        <taxon>fabids</taxon>
        <taxon>Cucurbitales</taxon>
        <taxon>Cucurbitaceae</taxon>
        <taxon>Benincaseae</taxon>
        <taxon>Cucumis</taxon>
    </lineage>
</organism>
<evidence type="ECO:0000256" key="2">
    <source>
        <dbReference type="ARBA" id="ARBA00005982"/>
    </source>
</evidence>
<evidence type="ECO:0000256" key="7">
    <source>
        <dbReference type="SAM" id="Phobius"/>
    </source>
</evidence>
<feature type="region of interest" description="Disordered" evidence="6">
    <location>
        <begin position="586"/>
        <end position="606"/>
    </location>
</feature>
<accession>A0A9I9D0G7</accession>